<feature type="region of interest" description="Disordered" evidence="1">
    <location>
        <begin position="118"/>
        <end position="166"/>
    </location>
</feature>
<feature type="compositionally biased region" description="Polar residues" evidence="1">
    <location>
        <begin position="118"/>
        <end position="132"/>
    </location>
</feature>
<organism evidence="2 3">
    <name type="scientific">Aquarana catesbeiana</name>
    <name type="common">American bullfrog</name>
    <name type="synonym">Rana catesbeiana</name>
    <dbReference type="NCBI Taxonomy" id="8400"/>
    <lineage>
        <taxon>Eukaryota</taxon>
        <taxon>Metazoa</taxon>
        <taxon>Chordata</taxon>
        <taxon>Craniata</taxon>
        <taxon>Vertebrata</taxon>
        <taxon>Euteleostomi</taxon>
        <taxon>Amphibia</taxon>
        <taxon>Batrachia</taxon>
        <taxon>Anura</taxon>
        <taxon>Neobatrachia</taxon>
        <taxon>Ranoidea</taxon>
        <taxon>Ranidae</taxon>
        <taxon>Aquarana</taxon>
    </lineage>
</organism>
<feature type="non-terminal residue" evidence="2">
    <location>
        <position position="166"/>
    </location>
</feature>
<reference evidence="3" key="1">
    <citation type="journal article" date="2017" name="Nat. Commun.">
        <title>The North American bullfrog draft genome provides insight into hormonal regulation of long noncoding RNA.</title>
        <authorList>
            <person name="Hammond S.A."/>
            <person name="Warren R.L."/>
            <person name="Vandervalk B.P."/>
            <person name="Kucuk E."/>
            <person name="Khan H."/>
            <person name="Gibb E.A."/>
            <person name="Pandoh P."/>
            <person name="Kirk H."/>
            <person name="Zhao Y."/>
            <person name="Jones M."/>
            <person name="Mungall A.J."/>
            <person name="Coope R."/>
            <person name="Pleasance S."/>
            <person name="Moore R.A."/>
            <person name="Holt R.A."/>
            <person name="Round J.M."/>
            <person name="Ohora S."/>
            <person name="Walle B.V."/>
            <person name="Veldhoen N."/>
            <person name="Helbing C.C."/>
            <person name="Birol I."/>
        </authorList>
    </citation>
    <scope>NUCLEOTIDE SEQUENCE [LARGE SCALE GENOMIC DNA]</scope>
</reference>
<protein>
    <submittedName>
        <fullName evidence="2">Uncharacterized protein</fullName>
    </submittedName>
</protein>
<accession>A0A2G9RVY4</accession>
<keyword evidence="3" id="KW-1185">Reference proteome</keyword>
<sequence length="166" mass="18675">MKDAVTPSRGHGAIFTPFSCGIRTFHHVEHRRREVKVVPRFGGLNRIREVQQPSLCAASTDREQRPNTAPSPHIRRTEMNYGPKLLRDHCNMACQPALASPEMNTDQTVLGIPSNMASQTLLTSPDGSSNGNLPERCPRPLYSQDFTQKDHTIPHHHQVEEGSRRH</sequence>
<feature type="compositionally biased region" description="Basic and acidic residues" evidence="1">
    <location>
        <begin position="147"/>
        <end position="166"/>
    </location>
</feature>
<gene>
    <name evidence="2" type="ORF">AB205_0113340</name>
</gene>
<dbReference type="Proteomes" id="UP000228934">
    <property type="component" value="Unassembled WGS sequence"/>
</dbReference>
<evidence type="ECO:0000256" key="1">
    <source>
        <dbReference type="SAM" id="MobiDB-lite"/>
    </source>
</evidence>
<evidence type="ECO:0000313" key="3">
    <source>
        <dbReference type="Proteomes" id="UP000228934"/>
    </source>
</evidence>
<dbReference type="EMBL" id="KV933395">
    <property type="protein sequence ID" value="PIO32022.1"/>
    <property type="molecule type" value="Genomic_DNA"/>
</dbReference>
<proteinExistence type="predicted"/>
<evidence type="ECO:0000313" key="2">
    <source>
        <dbReference type="EMBL" id="PIO32022.1"/>
    </source>
</evidence>
<dbReference type="AlphaFoldDB" id="A0A2G9RVY4"/>
<name>A0A2G9RVY4_AQUCT</name>